<dbReference type="EMBL" id="VULO01000014">
    <property type="protein sequence ID" value="MSS85253.1"/>
    <property type="molecule type" value="Genomic_DNA"/>
</dbReference>
<evidence type="ECO:0000256" key="1">
    <source>
        <dbReference type="ARBA" id="ARBA00010830"/>
    </source>
</evidence>
<feature type="region of interest" description="Disordered" evidence="4">
    <location>
        <begin position="324"/>
        <end position="364"/>
    </location>
</feature>
<dbReference type="Proteomes" id="UP000470875">
    <property type="component" value="Unassembled WGS sequence"/>
</dbReference>
<dbReference type="InterPro" id="IPR023346">
    <property type="entry name" value="Lysozyme-like_dom_sf"/>
</dbReference>
<evidence type="ECO:0000313" key="7">
    <source>
        <dbReference type="Proteomes" id="UP000470875"/>
    </source>
</evidence>
<proteinExistence type="inferred from homology"/>
<dbReference type="SUPFAM" id="SSF53955">
    <property type="entry name" value="Lysozyme-like"/>
    <property type="match status" value="1"/>
</dbReference>
<gene>
    <name evidence="6" type="ORF">FYJ24_10900</name>
</gene>
<keyword evidence="7" id="KW-1185">Reference proteome</keyword>
<dbReference type="PROSITE" id="PS51109">
    <property type="entry name" value="G5"/>
    <property type="match status" value="1"/>
</dbReference>
<comment type="caution">
    <text evidence="6">The sequence shown here is derived from an EMBL/GenBank/DDBJ whole genome shotgun (WGS) entry which is preliminary data.</text>
</comment>
<sequence>MSITSNRLYVGLAAGVVIVAVSGTAAYGVIREHKEITVSSDGTVLAISGFYTTVEDALDAAEVEVGEHDEVQPALKELLESGDSITVRRAQPFSTADGEVWSVEDDLASVLADTGVASLTIAENRDSIPLDSDGNSVQVVVDKADPQEIELDEDTTVADALDAAKIEVSPLDMVAVSAAGNDLAVEVTTQKRWIEETKSEVPFAEERQEDPELYEGTEEVIQEGVAGERTIKTYRHLVGGEVVVETQISDEITRQPVAHIVRVGTKERPAETVQASTGGGGGSYSGGDPWAALAQCESGGNPSANTGNGFYGMYQFTQQTWESVGGSGLPSDASAEEQTARAQALQERSGWGQWPGCTSAMGLR</sequence>
<dbReference type="RefSeq" id="WP_154546342.1">
    <property type="nucleotide sequence ID" value="NZ_VULO01000014.1"/>
</dbReference>
<dbReference type="Pfam" id="PF06737">
    <property type="entry name" value="Transglycosylas"/>
    <property type="match status" value="1"/>
</dbReference>
<dbReference type="Pfam" id="PF07501">
    <property type="entry name" value="G5"/>
    <property type="match status" value="1"/>
</dbReference>
<evidence type="ECO:0000256" key="2">
    <source>
        <dbReference type="ARBA" id="ARBA00022729"/>
    </source>
</evidence>
<accession>A0A6N7W9U7</accession>
<dbReference type="CDD" id="cd13925">
    <property type="entry name" value="RPF"/>
    <property type="match status" value="1"/>
</dbReference>
<dbReference type="Gene3D" id="1.10.530.10">
    <property type="match status" value="1"/>
</dbReference>
<name>A0A6N7W9U7_9ACTO</name>
<dbReference type="InterPro" id="IPR011098">
    <property type="entry name" value="G5_dom"/>
</dbReference>
<keyword evidence="2" id="KW-0732">Signal</keyword>
<dbReference type="SMART" id="SM01208">
    <property type="entry name" value="G5"/>
    <property type="match status" value="1"/>
</dbReference>
<protein>
    <submittedName>
        <fullName evidence="6">DUF348 domain-containing protein</fullName>
    </submittedName>
</protein>
<evidence type="ECO:0000256" key="4">
    <source>
        <dbReference type="SAM" id="MobiDB-lite"/>
    </source>
</evidence>
<evidence type="ECO:0000313" key="6">
    <source>
        <dbReference type="EMBL" id="MSS85253.1"/>
    </source>
</evidence>
<dbReference type="Pfam" id="PF03990">
    <property type="entry name" value="DUF348"/>
    <property type="match status" value="2"/>
</dbReference>
<dbReference type="GO" id="GO:0016787">
    <property type="term" value="F:hydrolase activity"/>
    <property type="evidence" value="ECO:0007669"/>
    <property type="project" value="UniProtKB-KW"/>
</dbReference>
<evidence type="ECO:0000256" key="3">
    <source>
        <dbReference type="ARBA" id="ARBA00022801"/>
    </source>
</evidence>
<dbReference type="InterPro" id="IPR010618">
    <property type="entry name" value="RPF"/>
</dbReference>
<keyword evidence="3" id="KW-0378">Hydrolase</keyword>
<feature type="domain" description="G5" evidence="5">
    <location>
        <begin position="187"/>
        <end position="267"/>
    </location>
</feature>
<dbReference type="Gene3D" id="2.20.230.10">
    <property type="entry name" value="Resuscitation-promoting factor rpfb"/>
    <property type="match status" value="1"/>
</dbReference>
<organism evidence="6 7">
    <name type="scientific">Scrofimicrobium canadense</name>
    <dbReference type="NCBI Taxonomy" id="2652290"/>
    <lineage>
        <taxon>Bacteria</taxon>
        <taxon>Bacillati</taxon>
        <taxon>Actinomycetota</taxon>
        <taxon>Actinomycetes</taxon>
        <taxon>Actinomycetales</taxon>
        <taxon>Actinomycetaceae</taxon>
        <taxon>Scrofimicrobium</taxon>
    </lineage>
</organism>
<evidence type="ECO:0000259" key="5">
    <source>
        <dbReference type="PROSITE" id="PS51109"/>
    </source>
</evidence>
<dbReference type="InterPro" id="IPR007137">
    <property type="entry name" value="DUF348"/>
</dbReference>
<dbReference type="AlphaFoldDB" id="A0A6N7W9U7"/>
<reference evidence="6 7" key="1">
    <citation type="submission" date="2019-08" db="EMBL/GenBank/DDBJ databases">
        <title>In-depth cultivation of the pig gut microbiome towards novel bacterial diversity and tailored functional studies.</title>
        <authorList>
            <person name="Wylensek D."/>
            <person name="Hitch T.C.A."/>
            <person name="Clavel T."/>
        </authorList>
    </citation>
    <scope>NUCLEOTIDE SEQUENCE [LARGE SCALE GENOMIC DNA]</scope>
    <source>
        <strain evidence="6 7">WB03_NA08</strain>
    </source>
</reference>
<comment type="similarity">
    <text evidence="1">Belongs to the transglycosylase family. Rpf subfamily.</text>
</comment>